<dbReference type="CDD" id="cd03469">
    <property type="entry name" value="Rieske_RO_Alpha_N"/>
    <property type="match status" value="1"/>
</dbReference>
<dbReference type="Gene3D" id="2.102.10.10">
    <property type="entry name" value="Rieske [2Fe-2S] iron-sulphur domain"/>
    <property type="match status" value="1"/>
</dbReference>
<dbReference type="InterPro" id="IPR015879">
    <property type="entry name" value="Ring_hydroxy_dOase_asu_C_dom"/>
</dbReference>
<dbReference type="EMBL" id="CP029190">
    <property type="protein sequence ID" value="QES51709.1"/>
    <property type="molecule type" value="Genomic_DNA"/>
</dbReference>
<evidence type="ECO:0000313" key="9">
    <source>
        <dbReference type="Proteomes" id="UP000325211"/>
    </source>
</evidence>
<comment type="cofactor">
    <cofactor evidence="1">
        <name>Fe cation</name>
        <dbReference type="ChEBI" id="CHEBI:24875"/>
    </cofactor>
</comment>
<sequence length="398" mass="43576">MTDLNHLLRELHRLAGLPLERGETLPARAYTAPEFHAREQERIFRRDWICVGRAEDLPGPGSYLRVDDLGVPLVLTRDEDGTPHALSRVCRHRFMDVLPPETTPAQGTLKRLTCPYHTWTYRLNGEFAGRLAGSPLMHRVEFDRAACRLPGHRVEVWNGFLMVNLDPDAEPLAPQLSGLDERLAPYGLGALQTAYTLRWNGVPANWKVAVENGSENYHHMGTHAATLEPLLPGRDTVIDTCDGRWFTMYTPFAAGAVAAGAESPPDPAALIPGTAGAAGEAGMLIAGVFPHLVMAVVPDSVTVLRWLPTGPDRHDAVATVLTTAAARERPGFEAWAEESRSSLELIQGEDLVAVRGVQRGLATDPAPSGGRFSHLERPLWQFQRYLDRRLNGPGPAGT</sequence>
<dbReference type="GO" id="GO:0005506">
    <property type="term" value="F:iron ion binding"/>
    <property type="evidence" value="ECO:0007669"/>
    <property type="project" value="InterPro"/>
</dbReference>
<keyword evidence="4" id="KW-0560">Oxidoreductase</keyword>
<dbReference type="OrthoDB" id="5243643at2"/>
<evidence type="ECO:0000313" key="8">
    <source>
        <dbReference type="EMBL" id="QES51709.1"/>
    </source>
</evidence>
<dbReference type="SUPFAM" id="SSF55961">
    <property type="entry name" value="Bet v1-like"/>
    <property type="match status" value="1"/>
</dbReference>
<dbReference type="SUPFAM" id="SSF50022">
    <property type="entry name" value="ISP domain"/>
    <property type="match status" value="1"/>
</dbReference>
<name>A0A5P2DFD7_STRVZ</name>
<keyword evidence="8" id="KW-0223">Dioxygenase</keyword>
<dbReference type="Proteomes" id="UP000325211">
    <property type="component" value="Chromosome"/>
</dbReference>
<dbReference type="InterPro" id="IPR017941">
    <property type="entry name" value="Rieske_2Fe-2S"/>
</dbReference>
<dbReference type="GO" id="GO:0051537">
    <property type="term" value="F:2 iron, 2 sulfur cluster binding"/>
    <property type="evidence" value="ECO:0007669"/>
    <property type="project" value="UniProtKB-KW"/>
</dbReference>
<accession>A0A5P2DFD7</accession>
<dbReference type="Pfam" id="PF00355">
    <property type="entry name" value="Rieske"/>
    <property type="match status" value="1"/>
</dbReference>
<keyword evidence="2" id="KW-0001">2Fe-2S</keyword>
<dbReference type="Pfam" id="PF00848">
    <property type="entry name" value="Ring_hydroxyl_A"/>
    <property type="match status" value="1"/>
</dbReference>
<evidence type="ECO:0000256" key="5">
    <source>
        <dbReference type="ARBA" id="ARBA00023004"/>
    </source>
</evidence>
<dbReference type="Gene3D" id="3.90.380.10">
    <property type="entry name" value="Naphthalene 1,2-dioxygenase Alpha Subunit, Chain A, domain 1"/>
    <property type="match status" value="1"/>
</dbReference>
<dbReference type="PANTHER" id="PTHR43756">
    <property type="entry name" value="CHOLINE MONOOXYGENASE, CHLOROPLASTIC"/>
    <property type="match status" value="1"/>
</dbReference>
<proteinExistence type="predicted"/>
<evidence type="ECO:0000256" key="2">
    <source>
        <dbReference type="ARBA" id="ARBA00022714"/>
    </source>
</evidence>
<reference evidence="8 9" key="1">
    <citation type="submission" date="2018-05" db="EMBL/GenBank/DDBJ databases">
        <title>Streptomyces venezuelae.</title>
        <authorList>
            <person name="Kim W."/>
            <person name="Lee N."/>
            <person name="Cho B.-K."/>
        </authorList>
    </citation>
    <scope>NUCLEOTIDE SEQUENCE [LARGE SCALE GENOMIC DNA]</scope>
    <source>
        <strain evidence="8 9">ATCC 21782</strain>
    </source>
</reference>
<evidence type="ECO:0000259" key="7">
    <source>
        <dbReference type="PROSITE" id="PS51296"/>
    </source>
</evidence>
<evidence type="ECO:0000256" key="4">
    <source>
        <dbReference type="ARBA" id="ARBA00023002"/>
    </source>
</evidence>
<dbReference type="PANTHER" id="PTHR43756:SF5">
    <property type="entry name" value="CHOLINE MONOOXYGENASE, CHLOROPLASTIC"/>
    <property type="match status" value="1"/>
</dbReference>
<dbReference type="GO" id="GO:0004497">
    <property type="term" value="F:monooxygenase activity"/>
    <property type="evidence" value="ECO:0007669"/>
    <property type="project" value="UniProtKB-ARBA"/>
</dbReference>
<dbReference type="InterPro" id="IPR036922">
    <property type="entry name" value="Rieske_2Fe-2S_sf"/>
</dbReference>
<feature type="domain" description="Rieske" evidence="7">
    <location>
        <begin position="48"/>
        <end position="163"/>
    </location>
</feature>
<dbReference type="PROSITE" id="PS51296">
    <property type="entry name" value="RIESKE"/>
    <property type="match status" value="1"/>
</dbReference>
<dbReference type="PRINTS" id="PR00090">
    <property type="entry name" value="RNGDIOXGNASE"/>
</dbReference>
<organism evidence="8 9">
    <name type="scientific">Streptomyces venezuelae</name>
    <dbReference type="NCBI Taxonomy" id="54571"/>
    <lineage>
        <taxon>Bacteria</taxon>
        <taxon>Bacillati</taxon>
        <taxon>Actinomycetota</taxon>
        <taxon>Actinomycetes</taxon>
        <taxon>Kitasatosporales</taxon>
        <taxon>Streptomycetaceae</taxon>
        <taxon>Streptomyces</taxon>
    </lineage>
</organism>
<evidence type="ECO:0000256" key="3">
    <source>
        <dbReference type="ARBA" id="ARBA00022723"/>
    </source>
</evidence>
<dbReference type="AlphaFoldDB" id="A0A5P2DFD7"/>
<dbReference type="InterPro" id="IPR001663">
    <property type="entry name" value="Rng_hydr_dOase-A"/>
</dbReference>
<evidence type="ECO:0000256" key="1">
    <source>
        <dbReference type="ARBA" id="ARBA00001962"/>
    </source>
</evidence>
<dbReference type="GO" id="GO:0051213">
    <property type="term" value="F:dioxygenase activity"/>
    <property type="evidence" value="ECO:0007669"/>
    <property type="project" value="UniProtKB-KW"/>
</dbReference>
<protein>
    <submittedName>
        <fullName evidence="8">Biphenyl 2,3-dioxygenase</fullName>
    </submittedName>
</protein>
<keyword evidence="6" id="KW-0411">Iron-sulfur</keyword>
<dbReference type="RefSeq" id="WP_150211454.1">
    <property type="nucleotide sequence ID" value="NZ_CP029190.1"/>
</dbReference>
<evidence type="ECO:0000256" key="6">
    <source>
        <dbReference type="ARBA" id="ARBA00023014"/>
    </source>
</evidence>
<keyword evidence="3" id="KW-0479">Metal-binding</keyword>
<dbReference type="GO" id="GO:0016705">
    <property type="term" value="F:oxidoreductase activity, acting on paired donors, with incorporation or reduction of molecular oxygen"/>
    <property type="evidence" value="ECO:0007669"/>
    <property type="project" value="UniProtKB-ARBA"/>
</dbReference>
<keyword evidence="5" id="KW-0408">Iron</keyword>
<gene>
    <name evidence="8" type="ORF">DEJ50_31515</name>
</gene>